<sequence length="192" mass="21560">MPDPAPVEAAHVQHVGYVGTLHVFSPSKNEWKIAKPRMNNFFVANNITDANTKRALFLNSLDEEGYRLIANLSVPNEPEAKTFDELIAFFDSHFLPQASIFSARFQFVNAVREPGESLNEWLARLRSLGGPCKFKDLEEELLDRFVLGMSKGPVKDRLFEEDRLTLTMEKAMKIASGKEAATSQYTMSTATS</sequence>
<feature type="non-terminal residue" evidence="1">
    <location>
        <position position="192"/>
    </location>
</feature>
<proteinExistence type="predicted"/>
<protein>
    <submittedName>
        <fullName evidence="1">E3 ubiquitin-protein ligase RNF12</fullName>
    </submittedName>
</protein>
<reference evidence="1" key="1">
    <citation type="journal article" date="2014" name="PLoS ONE">
        <title>Transcriptome-Based Identification of ABC Transporters in the Western Tarnished Plant Bug Lygus hesperus.</title>
        <authorList>
            <person name="Hull J.J."/>
            <person name="Chaney K."/>
            <person name="Geib S.M."/>
            <person name="Fabrick J.A."/>
            <person name="Brent C.S."/>
            <person name="Walsh D."/>
            <person name="Lavine L.C."/>
        </authorList>
    </citation>
    <scope>NUCLEOTIDE SEQUENCE</scope>
</reference>
<name>A0A0A9X7E9_LYGHE</name>
<dbReference type="EMBL" id="GBHO01027670">
    <property type="protein sequence ID" value="JAG15934.1"/>
    <property type="molecule type" value="Transcribed_RNA"/>
</dbReference>
<organism evidence="1">
    <name type="scientific">Lygus hesperus</name>
    <name type="common">Western plant bug</name>
    <dbReference type="NCBI Taxonomy" id="30085"/>
    <lineage>
        <taxon>Eukaryota</taxon>
        <taxon>Metazoa</taxon>
        <taxon>Ecdysozoa</taxon>
        <taxon>Arthropoda</taxon>
        <taxon>Hexapoda</taxon>
        <taxon>Insecta</taxon>
        <taxon>Pterygota</taxon>
        <taxon>Neoptera</taxon>
        <taxon>Paraneoptera</taxon>
        <taxon>Hemiptera</taxon>
        <taxon>Heteroptera</taxon>
        <taxon>Panheteroptera</taxon>
        <taxon>Cimicomorpha</taxon>
        <taxon>Miridae</taxon>
        <taxon>Mirini</taxon>
        <taxon>Lygus</taxon>
    </lineage>
</organism>
<reference evidence="1" key="2">
    <citation type="submission" date="2014-07" db="EMBL/GenBank/DDBJ databases">
        <authorList>
            <person name="Hull J."/>
        </authorList>
    </citation>
    <scope>NUCLEOTIDE SEQUENCE</scope>
</reference>
<evidence type="ECO:0000313" key="1">
    <source>
        <dbReference type="EMBL" id="JAG15934.1"/>
    </source>
</evidence>
<dbReference type="PANTHER" id="PTHR33198">
    <property type="entry name" value="ANK_REP_REGION DOMAIN-CONTAINING PROTEIN-RELATED"/>
    <property type="match status" value="1"/>
</dbReference>
<gene>
    <name evidence="1" type="primary">rnf12</name>
    <name evidence="1" type="ORF">CM83_38204</name>
</gene>
<dbReference type="PANTHER" id="PTHR33198:SF19">
    <property type="entry name" value="CCHC-TYPE DOMAIN-CONTAINING PROTEIN"/>
    <property type="match status" value="1"/>
</dbReference>
<dbReference type="AlphaFoldDB" id="A0A0A9X7E9"/>
<accession>A0A0A9X7E9</accession>